<dbReference type="RefSeq" id="WP_136405957.1">
    <property type="nucleotide sequence ID" value="NZ_JARXRQ010000002.1"/>
</dbReference>
<evidence type="ECO:0000256" key="1">
    <source>
        <dbReference type="SAM" id="Phobius"/>
    </source>
</evidence>
<reference evidence="2 3" key="1">
    <citation type="submission" date="2019-04" db="EMBL/GenBank/DDBJ databases">
        <title>Lampropedia sp YIM MLB12 draf genome.</title>
        <authorList>
            <person name="Wang Y.-X."/>
        </authorList>
    </citation>
    <scope>NUCLEOTIDE SEQUENCE [LARGE SCALE GENOMIC DNA]</scope>
    <source>
        <strain evidence="2 3">YIM MLB12</strain>
    </source>
</reference>
<dbReference type="EMBL" id="SSWX01000007">
    <property type="protein sequence ID" value="THJ34282.1"/>
    <property type="molecule type" value="Genomic_DNA"/>
</dbReference>
<dbReference type="NCBIfam" id="NF041635">
    <property type="entry name" value="STM3941_fam"/>
    <property type="match status" value="1"/>
</dbReference>
<protein>
    <submittedName>
        <fullName evidence="2">Uncharacterized protein</fullName>
    </submittedName>
</protein>
<organism evidence="2 3">
    <name type="scientific">Lampropedia aestuarii</name>
    <dbReference type="NCBI Taxonomy" id="2562762"/>
    <lineage>
        <taxon>Bacteria</taxon>
        <taxon>Pseudomonadati</taxon>
        <taxon>Pseudomonadota</taxon>
        <taxon>Betaproteobacteria</taxon>
        <taxon>Burkholderiales</taxon>
        <taxon>Comamonadaceae</taxon>
        <taxon>Lampropedia</taxon>
    </lineage>
</organism>
<dbReference type="InterPro" id="IPR048136">
    <property type="entry name" value="STM3941-like"/>
</dbReference>
<evidence type="ECO:0000313" key="3">
    <source>
        <dbReference type="Proteomes" id="UP000306236"/>
    </source>
</evidence>
<dbReference type="OrthoDB" id="9836658at2"/>
<proteinExistence type="predicted"/>
<gene>
    <name evidence="2" type="ORF">E8K88_07105</name>
</gene>
<evidence type="ECO:0000313" key="2">
    <source>
        <dbReference type="EMBL" id="THJ34282.1"/>
    </source>
</evidence>
<keyword evidence="3" id="KW-1185">Reference proteome</keyword>
<sequence length="200" mass="22094">MTEETTPADVFKLYPKKHKLALGAFGTGSLLVLAAVAAGIGPSGTSTYFFLRDPLLYYGLMALAMAAFGYLFLFSLRNLRTPKPWAILSPSEVQTNAFNLYFEERWEAFNGIMRVSGKRSNMLVLRLKDPQQYLDQLPSGRKKTMAKALTNRFGSPFLLDLNALQVDPQQVVLYLQSKITTELEPQEPAETAAPGPSAAP</sequence>
<dbReference type="Proteomes" id="UP000306236">
    <property type="component" value="Unassembled WGS sequence"/>
</dbReference>
<feature type="transmembrane region" description="Helical" evidence="1">
    <location>
        <begin position="55"/>
        <end position="74"/>
    </location>
</feature>
<dbReference type="AlphaFoldDB" id="A0A4V6S792"/>
<name>A0A4V6S792_9BURK</name>
<keyword evidence="1" id="KW-1133">Transmembrane helix</keyword>
<keyword evidence="1" id="KW-0812">Transmembrane</keyword>
<comment type="caution">
    <text evidence="2">The sequence shown here is derived from an EMBL/GenBank/DDBJ whole genome shotgun (WGS) entry which is preliminary data.</text>
</comment>
<accession>A0A4V6S792</accession>
<keyword evidence="1" id="KW-0472">Membrane</keyword>
<feature type="transmembrane region" description="Helical" evidence="1">
    <location>
        <begin position="20"/>
        <end position="40"/>
    </location>
</feature>